<keyword evidence="2" id="KW-1185">Reference proteome</keyword>
<organism evidence="1 2">
    <name type="scientific">Mycena albidolilacea</name>
    <dbReference type="NCBI Taxonomy" id="1033008"/>
    <lineage>
        <taxon>Eukaryota</taxon>
        <taxon>Fungi</taxon>
        <taxon>Dikarya</taxon>
        <taxon>Basidiomycota</taxon>
        <taxon>Agaricomycotina</taxon>
        <taxon>Agaricomycetes</taxon>
        <taxon>Agaricomycetidae</taxon>
        <taxon>Agaricales</taxon>
        <taxon>Marasmiineae</taxon>
        <taxon>Mycenaceae</taxon>
        <taxon>Mycena</taxon>
    </lineage>
</organism>
<gene>
    <name evidence="1" type="ORF">DFH08DRAFT_812634</name>
</gene>
<dbReference type="Proteomes" id="UP001218218">
    <property type="component" value="Unassembled WGS sequence"/>
</dbReference>
<evidence type="ECO:0000313" key="2">
    <source>
        <dbReference type="Proteomes" id="UP001218218"/>
    </source>
</evidence>
<evidence type="ECO:0000313" key="1">
    <source>
        <dbReference type="EMBL" id="KAJ7339243.1"/>
    </source>
</evidence>
<comment type="caution">
    <text evidence="1">The sequence shown here is derived from an EMBL/GenBank/DDBJ whole genome shotgun (WGS) entry which is preliminary data.</text>
</comment>
<proteinExistence type="predicted"/>
<protein>
    <submittedName>
        <fullName evidence="1">Uncharacterized protein</fullName>
    </submittedName>
</protein>
<name>A0AAD6ZUV0_9AGAR</name>
<dbReference type="AlphaFoldDB" id="A0AAD6ZUV0"/>
<dbReference type="EMBL" id="JARIHO010000028">
    <property type="protein sequence ID" value="KAJ7339243.1"/>
    <property type="molecule type" value="Genomic_DNA"/>
</dbReference>
<sequence length="407" mass="44688">MDKNTISLQLCSNPSDPISCCGSYFPNKTASGLCVLDARKFKLLTGNRSMQIFCNVIHLLMKLPQDGPQNPNLVNGRVPLNNVNSPSGAAADIHELMANCTAKKIQAAAKEIVNNSATVLEGSQDICAHGGSCPGTEAANVLGVVAKYFPETVSFNRSPVKIEIGMRFSLHRKSHFRLQPGAGMHNPSPSTQCAKCFALPSNMKLQPPFIYLEAQILAEEVNKFRGSTYTDIVVASVTIEVDDEAGVVKTTYPDLGDPELIVEKCEIAQELVGKGMSQTMRFQEALIGNERNQVTLLENREELYKEAARLHQTGWFLTAFLEHAQGAHINIDEDISVTQCELVVEVTKQGEAPSEASGYSLSDVESTECPMAWLIEPFQLGRAEKWSGTNQHPNFRKYSTSIRSFYL</sequence>
<accession>A0AAD6ZUV0</accession>
<reference evidence="1" key="1">
    <citation type="submission" date="2023-03" db="EMBL/GenBank/DDBJ databases">
        <title>Massive genome expansion in bonnet fungi (Mycena s.s.) driven by repeated elements and novel gene families across ecological guilds.</title>
        <authorList>
            <consortium name="Lawrence Berkeley National Laboratory"/>
            <person name="Harder C.B."/>
            <person name="Miyauchi S."/>
            <person name="Viragh M."/>
            <person name="Kuo A."/>
            <person name="Thoen E."/>
            <person name="Andreopoulos B."/>
            <person name="Lu D."/>
            <person name="Skrede I."/>
            <person name="Drula E."/>
            <person name="Henrissat B."/>
            <person name="Morin E."/>
            <person name="Kohler A."/>
            <person name="Barry K."/>
            <person name="LaButti K."/>
            <person name="Morin E."/>
            <person name="Salamov A."/>
            <person name="Lipzen A."/>
            <person name="Mereny Z."/>
            <person name="Hegedus B."/>
            <person name="Baldrian P."/>
            <person name="Stursova M."/>
            <person name="Weitz H."/>
            <person name="Taylor A."/>
            <person name="Grigoriev I.V."/>
            <person name="Nagy L.G."/>
            <person name="Martin F."/>
            <person name="Kauserud H."/>
        </authorList>
    </citation>
    <scope>NUCLEOTIDE SEQUENCE</scope>
    <source>
        <strain evidence="1">CBHHK002</strain>
    </source>
</reference>